<evidence type="ECO:0000256" key="2">
    <source>
        <dbReference type="ARBA" id="ARBA00022723"/>
    </source>
</evidence>
<dbReference type="GO" id="GO:0000981">
    <property type="term" value="F:DNA-binding transcription factor activity, RNA polymerase II-specific"/>
    <property type="evidence" value="ECO:0007669"/>
    <property type="project" value="InterPro"/>
</dbReference>
<dbReference type="Pfam" id="PF00096">
    <property type="entry name" value="zf-C2H2"/>
    <property type="match status" value="1"/>
</dbReference>
<dbReference type="PROSITE" id="PS00028">
    <property type="entry name" value="ZINC_FINGER_C2H2_1"/>
    <property type="match status" value="1"/>
</dbReference>
<keyword evidence="6" id="KW-0539">Nucleus</keyword>
<dbReference type="GO" id="GO:0005634">
    <property type="term" value="C:nucleus"/>
    <property type="evidence" value="ECO:0007669"/>
    <property type="project" value="UniProtKB-SubCell"/>
</dbReference>
<accession>A0A4P9X0K7</accession>
<keyword evidence="4 7" id="KW-0863">Zinc-finger</keyword>
<organism evidence="9 10">
    <name type="scientific">Caulochytrium protostelioides</name>
    <dbReference type="NCBI Taxonomy" id="1555241"/>
    <lineage>
        <taxon>Eukaryota</taxon>
        <taxon>Fungi</taxon>
        <taxon>Fungi incertae sedis</taxon>
        <taxon>Chytridiomycota</taxon>
        <taxon>Chytridiomycota incertae sedis</taxon>
        <taxon>Chytridiomycetes</taxon>
        <taxon>Caulochytriales</taxon>
        <taxon>Caulochytriaceae</taxon>
        <taxon>Caulochytrium</taxon>
    </lineage>
</organism>
<keyword evidence="2" id="KW-0479">Metal-binding</keyword>
<feature type="domain" description="C2H2-type" evidence="8">
    <location>
        <begin position="16"/>
        <end position="43"/>
    </location>
</feature>
<dbReference type="PANTHER" id="PTHR40626">
    <property type="entry name" value="MIP31509P"/>
    <property type="match status" value="1"/>
</dbReference>
<dbReference type="PANTHER" id="PTHR40626:SF11">
    <property type="entry name" value="ZINC FINGER PROTEIN YPR022C"/>
    <property type="match status" value="1"/>
</dbReference>
<comment type="subcellular location">
    <subcellularLocation>
        <location evidence="1">Nucleus</location>
    </subcellularLocation>
</comment>
<dbReference type="GO" id="GO:0000785">
    <property type="term" value="C:chromatin"/>
    <property type="evidence" value="ECO:0007669"/>
    <property type="project" value="TreeGrafter"/>
</dbReference>
<proteinExistence type="predicted"/>
<evidence type="ECO:0000313" key="9">
    <source>
        <dbReference type="EMBL" id="RKO97460.1"/>
    </source>
</evidence>
<evidence type="ECO:0000256" key="5">
    <source>
        <dbReference type="ARBA" id="ARBA00022833"/>
    </source>
</evidence>
<protein>
    <recommendedName>
        <fullName evidence="8">C2H2-type domain-containing protein</fullName>
    </recommendedName>
</protein>
<dbReference type="SUPFAM" id="SSF57667">
    <property type="entry name" value="beta-beta-alpha zinc fingers"/>
    <property type="match status" value="1"/>
</dbReference>
<evidence type="ECO:0000256" key="3">
    <source>
        <dbReference type="ARBA" id="ARBA00022737"/>
    </source>
</evidence>
<sequence length="71" mass="8168">MGSPGGPTPLSYDRSFSCKRCGKSFLRRQDLKRHLVTHDDSGARYVCPYCSITFSRSDALFRHVKTRRCRV</sequence>
<dbReference type="GO" id="GO:0000978">
    <property type="term" value="F:RNA polymerase II cis-regulatory region sequence-specific DNA binding"/>
    <property type="evidence" value="ECO:0007669"/>
    <property type="project" value="InterPro"/>
</dbReference>
<dbReference type="InterPro" id="IPR036236">
    <property type="entry name" value="Znf_C2H2_sf"/>
</dbReference>
<dbReference type="GO" id="GO:0008270">
    <property type="term" value="F:zinc ion binding"/>
    <property type="evidence" value="ECO:0007669"/>
    <property type="project" value="UniProtKB-KW"/>
</dbReference>
<evidence type="ECO:0000259" key="8">
    <source>
        <dbReference type="PROSITE" id="PS50157"/>
    </source>
</evidence>
<dbReference type="EMBL" id="ML009262">
    <property type="protein sequence ID" value="RKO97460.1"/>
    <property type="molecule type" value="Genomic_DNA"/>
</dbReference>
<keyword evidence="5" id="KW-0862">Zinc</keyword>
<dbReference type="InterPro" id="IPR013087">
    <property type="entry name" value="Znf_C2H2_type"/>
</dbReference>
<evidence type="ECO:0000256" key="7">
    <source>
        <dbReference type="PROSITE-ProRule" id="PRU00042"/>
    </source>
</evidence>
<evidence type="ECO:0000256" key="4">
    <source>
        <dbReference type="ARBA" id="ARBA00022771"/>
    </source>
</evidence>
<name>A0A4P9X0K7_9FUNG</name>
<reference evidence="10" key="1">
    <citation type="journal article" date="2018" name="Nat. Microbiol.">
        <title>Leveraging single-cell genomics to expand the fungal tree of life.</title>
        <authorList>
            <person name="Ahrendt S.R."/>
            <person name="Quandt C.A."/>
            <person name="Ciobanu D."/>
            <person name="Clum A."/>
            <person name="Salamov A."/>
            <person name="Andreopoulos B."/>
            <person name="Cheng J.F."/>
            <person name="Woyke T."/>
            <person name="Pelin A."/>
            <person name="Henrissat B."/>
            <person name="Reynolds N.K."/>
            <person name="Benny G.L."/>
            <person name="Smith M.E."/>
            <person name="James T.Y."/>
            <person name="Grigoriev I.V."/>
        </authorList>
    </citation>
    <scope>NUCLEOTIDE SEQUENCE [LARGE SCALE GENOMIC DNA]</scope>
    <source>
        <strain evidence="10">ATCC 52028</strain>
    </source>
</reference>
<evidence type="ECO:0000313" key="10">
    <source>
        <dbReference type="Proteomes" id="UP000268535"/>
    </source>
</evidence>
<dbReference type="Gene3D" id="3.30.160.60">
    <property type="entry name" value="Classic Zinc Finger"/>
    <property type="match status" value="2"/>
</dbReference>
<dbReference type="AlphaFoldDB" id="A0A4P9X0K7"/>
<dbReference type="Pfam" id="PF13894">
    <property type="entry name" value="zf-C2H2_4"/>
    <property type="match status" value="1"/>
</dbReference>
<evidence type="ECO:0000256" key="1">
    <source>
        <dbReference type="ARBA" id="ARBA00004123"/>
    </source>
</evidence>
<dbReference type="FunFam" id="3.30.160.60:FF:002460">
    <property type="entry name" value="Zgc:174574"/>
    <property type="match status" value="1"/>
</dbReference>
<gene>
    <name evidence="9" type="ORF">CAUPRSCDRAFT_6494</name>
</gene>
<dbReference type="Proteomes" id="UP000268535">
    <property type="component" value="Unassembled WGS sequence"/>
</dbReference>
<dbReference type="InterPro" id="IPR051059">
    <property type="entry name" value="VerF-like"/>
</dbReference>
<dbReference type="SMART" id="SM00355">
    <property type="entry name" value="ZnF_C2H2"/>
    <property type="match status" value="2"/>
</dbReference>
<dbReference type="PROSITE" id="PS50157">
    <property type="entry name" value="ZINC_FINGER_C2H2_2"/>
    <property type="match status" value="1"/>
</dbReference>
<evidence type="ECO:0000256" key="6">
    <source>
        <dbReference type="ARBA" id="ARBA00023242"/>
    </source>
</evidence>
<keyword evidence="3" id="KW-0677">Repeat</keyword>